<keyword evidence="3" id="KW-1185">Reference proteome</keyword>
<dbReference type="AlphaFoldDB" id="A0A371FN58"/>
<feature type="region of interest" description="Disordered" evidence="1">
    <location>
        <begin position="1"/>
        <end position="22"/>
    </location>
</feature>
<feature type="compositionally biased region" description="Polar residues" evidence="1">
    <location>
        <begin position="1"/>
        <end position="19"/>
    </location>
</feature>
<evidence type="ECO:0000313" key="2">
    <source>
        <dbReference type="EMBL" id="RDX79620.1"/>
    </source>
</evidence>
<evidence type="ECO:0000256" key="1">
    <source>
        <dbReference type="SAM" id="MobiDB-lite"/>
    </source>
</evidence>
<protein>
    <submittedName>
        <fullName evidence="2">Uncharacterized protein</fullName>
    </submittedName>
</protein>
<reference evidence="2" key="1">
    <citation type="submission" date="2018-05" db="EMBL/GenBank/DDBJ databases">
        <title>Draft genome of Mucuna pruriens seed.</title>
        <authorList>
            <person name="Nnadi N.E."/>
            <person name="Vos R."/>
            <person name="Hasami M.H."/>
            <person name="Devisetty U.K."/>
            <person name="Aguiy J.C."/>
        </authorList>
    </citation>
    <scope>NUCLEOTIDE SEQUENCE [LARGE SCALE GENOMIC DNA]</scope>
    <source>
        <strain evidence="2">JCA_2017</strain>
    </source>
</reference>
<sequence length="180" mass="20999">MFSNKSSYTHQNESSTNNIEIPHLENNKETQRLFRDFDLTFTPTGSNTLLVLLYILVRCTWTLLNFDSSQVVRQGARLCRGALITYSTTKMADKRATSLCMLYDVQFTPGHQLKHRRSQLLVMEMDDEEPMDEEIELIEENRSVNVVSTQFNAPQLSLNVPTRVHNYQTIWISGFYNYKY</sequence>
<evidence type="ECO:0000313" key="3">
    <source>
        <dbReference type="Proteomes" id="UP000257109"/>
    </source>
</evidence>
<comment type="caution">
    <text evidence="2">The sequence shown here is derived from an EMBL/GenBank/DDBJ whole genome shotgun (WGS) entry which is preliminary data.</text>
</comment>
<feature type="non-terminal residue" evidence="2">
    <location>
        <position position="1"/>
    </location>
</feature>
<name>A0A371FN58_MUCPR</name>
<proteinExistence type="predicted"/>
<dbReference type="EMBL" id="QJKJ01008483">
    <property type="protein sequence ID" value="RDX79620.1"/>
    <property type="molecule type" value="Genomic_DNA"/>
</dbReference>
<dbReference type="Proteomes" id="UP000257109">
    <property type="component" value="Unassembled WGS sequence"/>
</dbReference>
<gene>
    <name evidence="2" type="ORF">CR513_39941</name>
</gene>
<accession>A0A371FN58</accession>
<organism evidence="2 3">
    <name type="scientific">Mucuna pruriens</name>
    <name type="common">Velvet bean</name>
    <name type="synonym">Dolichos pruriens</name>
    <dbReference type="NCBI Taxonomy" id="157652"/>
    <lineage>
        <taxon>Eukaryota</taxon>
        <taxon>Viridiplantae</taxon>
        <taxon>Streptophyta</taxon>
        <taxon>Embryophyta</taxon>
        <taxon>Tracheophyta</taxon>
        <taxon>Spermatophyta</taxon>
        <taxon>Magnoliopsida</taxon>
        <taxon>eudicotyledons</taxon>
        <taxon>Gunneridae</taxon>
        <taxon>Pentapetalae</taxon>
        <taxon>rosids</taxon>
        <taxon>fabids</taxon>
        <taxon>Fabales</taxon>
        <taxon>Fabaceae</taxon>
        <taxon>Papilionoideae</taxon>
        <taxon>50 kb inversion clade</taxon>
        <taxon>NPAAA clade</taxon>
        <taxon>indigoferoid/millettioid clade</taxon>
        <taxon>Phaseoleae</taxon>
        <taxon>Mucuna</taxon>
    </lineage>
</organism>